<organism evidence="1">
    <name type="scientific">uncultured Sulfurovum sp</name>
    <dbReference type="NCBI Taxonomy" id="269237"/>
    <lineage>
        <taxon>Bacteria</taxon>
        <taxon>Pseudomonadati</taxon>
        <taxon>Campylobacterota</taxon>
        <taxon>Epsilonproteobacteria</taxon>
        <taxon>Campylobacterales</taxon>
        <taxon>Sulfurovaceae</taxon>
        <taxon>Sulfurovum</taxon>
        <taxon>environmental samples</taxon>
    </lineage>
</organism>
<feature type="non-terminal residue" evidence="1">
    <location>
        <position position="1"/>
    </location>
</feature>
<dbReference type="EMBL" id="CACVAU010000008">
    <property type="protein sequence ID" value="CAA6802980.1"/>
    <property type="molecule type" value="Genomic_DNA"/>
</dbReference>
<sequence length="32" mass="3837">VIADYETKLIPKELLKQKVDELCRLYDEEDNI</sequence>
<reference evidence="1" key="1">
    <citation type="submission" date="2020-01" db="EMBL/GenBank/DDBJ databases">
        <authorList>
            <person name="Meier V. D."/>
            <person name="Meier V D."/>
        </authorList>
    </citation>
    <scope>NUCLEOTIDE SEQUENCE</scope>
    <source>
        <strain evidence="1">HLG_WM_MAG_05</strain>
    </source>
</reference>
<gene>
    <name evidence="1" type="ORF">HELGO_WM10741</name>
</gene>
<proteinExistence type="predicted"/>
<dbReference type="AlphaFoldDB" id="A0A6S6S0L4"/>
<evidence type="ECO:0000313" key="1">
    <source>
        <dbReference type="EMBL" id="CAA6802980.1"/>
    </source>
</evidence>
<protein>
    <submittedName>
        <fullName evidence="1">Uncharacterized protein</fullName>
    </submittedName>
</protein>
<name>A0A6S6S0L4_9BACT</name>
<accession>A0A6S6S0L4</accession>